<dbReference type="KEGG" id="spri:SPRI_2192"/>
<organism evidence="2">
    <name type="scientific">Streptomyces pristinaespiralis</name>
    <dbReference type="NCBI Taxonomy" id="38300"/>
    <lineage>
        <taxon>Bacteria</taxon>
        <taxon>Bacillati</taxon>
        <taxon>Actinomycetota</taxon>
        <taxon>Actinomycetes</taxon>
        <taxon>Kitasatosporales</taxon>
        <taxon>Streptomycetaceae</taxon>
        <taxon>Streptomyces</taxon>
    </lineage>
</organism>
<evidence type="ECO:0000256" key="1">
    <source>
        <dbReference type="SAM" id="MobiDB-lite"/>
    </source>
</evidence>
<name>A0A0M5IPZ3_STRPR</name>
<proteinExistence type="predicted"/>
<dbReference type="Proteomes" id="UP000060513">
    <property type="component" value="Chromosome"/>
</dbReference>
<dbReference type="PROSITE" id="PS51257">
    <property type="entry name" value="PROKAR_LIPOPROTEIN"/>
    <property type="match status" value="1"/>
</dbReference>
<evidence type="ECO:0000313" key="2">
    <source>
        <dbReference type="EMBL" id="ALC20498.1"/>
    </source>
</evidence>
<accession>A0A0M5IPZ3</accession>
<feature type="compositionally biased region" description="Pro residues" evidence="1">
    <location>
        <begin position="108"/>
        <end position="118"/>
    </location>
</feature>
<feature type="compositionally biased region" description="Low complexity" evidence="1">
    <location>
        <begin position="119"/>
        <end position="131"/>
    </location>
</feature>
<dbReference type="AlphaFoldDB" id="A0A0M5IPZ3"/>
<protein>
    <submittedName>
        <fullName evidence="2">Lipoprotein</fullName>
    </submittedName>
</protein>
<dbReference type="PATRIC" id="fig|38300.4.peg.2318"/>
<keyword evidence="2" id="KW-0449">Lipoprotein</keyword>
<feature type="region of interest" description="Disordered" evidence="1">
    <location>
        <begin position="22"/>
        <end position="46"/>
    </location>
</feature>
<evidence type="ECO:0000313" key="3">
    <source>
        <dbReference type="Proteomes" id="UP000060513"/>
    </source>
</evidence>
<dbReference type="STRING" id="38300.SPRI_2192"/>
<dbReference type="EMBL" id="CP011340">
    <property type="protein sequence ID" value="ALC20498.1"/>
    <property type="molecule type" value="Genomic_DNA"/>
</dbReference>
<dbReference type="GeneID" id="97236767"/>
<gene>
    <name evidence="2" type="ORF">SPRI_2192</name>
</gene>
<sequence>MGRTGTTRRRALLATGAAAAGMLTGCSNDSPGTRRPSGRSADPARAEAALRARLAARSTALGDEYDAVIARHPELAERLTPLRSAVSAHAVALAGGRPGGASAAPSPSTAPPVTPPVTPSATAAGSVPEDPAAALRALAAAERRTSDGHTASLADAEPELARLLASVAAAGAAHAYLLTKGEPR</sequence>
<feature type="region of interest" description="Disordered" evidence="1">
    <location>
        <begin position="95"/>
        <end position="131"/>
    </location>
</feature>
<dbReference type="RefSeq" id="WP_053556880.1">
    <property type="nucleotide sequence ID" value="NZ_CP011340.1"/>
</dbReference>
<dbReference type="OrthoDB" id="4332543at2"/>
<reference evidence="2 3" key="1">
    <citation type="submission" date="2015-08" db="EMBL/GenBank/DDBJ databases">
        <title>Genome sequence of the pristinamycin over-producing bacterium Streptomyces pristinaespiralis HCCB10218.</title>
        <authorList>
            <person name="Tian J."/>
            <person name="Yang J."/>
            <person name="Li L."/>
            <person name="Ruan L."/>
            <person name="Wei W."/>
            <person name="Zheng G."/>
            <person name="Wei Z."/>
            <person name="Yang S."/>
            <person name="Ge M."/>
            <person name="Jiang W."/>
            <person name="Lu Y."/>
        </authorList>
    </citation>
    <scope>NUCLEOTIDE SEQUENCE [LARGE SCALE GENOMIC DNA]</scope>
    <source>
        <strain evidence="2 3">HCCB 10218</strain>
    </source>
</reference>
<dbReference type="InterPro" id="IPR006311">
    <property type="entry name" value="TAT_signal"/>
</dbReference>
<dbReference type="PROSITE" id="PS51318">
    <property type="entry name" value="TAT"/>
    <property type="match status" value="1"/>
</dbReference>